<dbReference type="AlphaFoldDB" id="A0A0K2URL4"/>
<reference evidence="1" key="1">
    <citation type="submission" date="2014-05" db="EMBL/GenBank/DDBJ databases">
        <authorList>
            <person name="Chronopoulou M."/>
        </authorList>
    </citation>
    <scope>NUCLEOTIDE SEQUENCE</scope>
    <source>
        <tissue evidence="1">Whole organism</tissue>
    </source>
</reference>
<evidence type="ECO:0000313" key="1">
    <source>
        <dbReference type="EMBL" id="CDW40361.1"/>
    </source>
</evidence>
<sequence length="93" mass="10250">MMTPGIHAETLSSILSCCSGMIVARKYTPLPKYHSLCVIPVRPSELCITYRNGFFPSFTAVVVIKNGAIPQRNLLLKALITHHHVKELCLDGS</sequence>
<dbReference type="EMBL" id="HACA01023000">
    <property type="protein sequence ID" value="CDW40361.1"/>
    <property type="molecule type" value="Transcribed_RNA"/>
</dbReference>
<proteinExistence type="predicted"/>
<organism evidence="1">
    <name type="scientific">Lepeophtheirus salmonis</name>
    <name type="common">Salmon louse</name>
    <name type="synonym">Caligus salmonis</name>
    <dbReference type="NCBI Taxonomy" id="72036"/>
    <lineage>
        <taxon>Eukaryota</taxon>
        <taxon>Metazoa</taxon>
        <taxon>Ecdysozoa</taxon>
        <taxon>Arthropoda</taxon>
        <taxon>Crustacea</taxon>
        <taxon>Multicrustacea</taxon>
        <taxon>Hexanauplia</taxon>
        <taxon>Copepoda</taxon>
        <taxon>Siphonostomatoida</taxon>
        <taxon>Caligidae</taxon>
        <taxon>Lepeophtheirus</taxon>
    </lineage>
</organism>
<accession>A0A0K2URL4</accession>
<protein>
    <submittedName>
        <fullName evidence="1">Uncharacterized protein</fullName>
    </submittedName>
</protein>
<name>A0A0K2URL4_LEPSM</name>